<sequence length="340" mass="40384">MTLDKYEKLCPITRFVNNLDEKTNIIRYKDDVLLQEIKKSGNQTLIILGTMLIKNYNKLIICQNQKEQCCIYLNYWLDKQKDAYLKSNSDVEDLQLQLIEDLWDTFKLKNENNTYCQRNNENETIDKKEKRMNLMVYCKNRDHFKSKCDITRNNLHQHYCTNLPKYIEKHYKNFKANNNCLNIKNKVDDYSSYISKDCNLYDIHETFPQYDSFSGNILVNTNPRDSICKYVDNVAPKDSLEIIDKEVPEASSEELISAQAPWESLPYVGLAFVGLFLSFLYMYRYTTLGSSLRSLIIRKNKARQFIEEHIEQDLLENTLEYKTNNTENDDYTFFYQPLQN</sequence>
<dbReference type="OrthoDB" id="384156at2759"/>
<keyword evidence="1" id="KW-0812">Transmembrane</keyword>
<name>A0A1C3KI32_PLAOA</name>
<evidence type="ECO:0000256" key="1">
    <source>
        <dbReference type="SAM" id="Phobius"/>
    </source>
</evidence>
<evidence type="ECO:0000313" key="2">
    <source>
        <dbReference type="EMBL" id="SBT73434.1"/>
    </source>
</evidence>
<evidence type="ECO:0000313" key="3">
    <source>
        <dbReference type="Proteomes" id="UP000243200"/>
    </source>
</evidence>
<feature type="transmembrane region" description="Helical" evidence="1">
    <location>
        <begin position="265"/>
        <end position="283"/>
    </location>
</feature>
<reference evidence="2 3" key="1">
    <citation type="submission" date="2016-06" db="EMBL/GenBank/DDBJ databases">
        <authorList>
            <consortium name="Pathogen Informatics"/>
        </authorList>
    </citation>
    <scope>NUCLEOTIDE SEQUENCE [LARGE SCALE GENOMIC DNA]</scope>
</reference>
<keyword evidence="1" id="KW-1133">Transmembrane helix</keyword>
<organism evidence="2 3">
    <name type="scientific">Plasmodium ovale</name>
    <name type="common">malaria parasite P. ovale</name>
    <dbReference type="NCBI Taxonomy" id="36330"/>
    <lineage>
        <taxon>Eukaryota</taxon>
        <taxon>Sar</taxon>
        <taxon>Alveolata</taxon>
        <taxon>Apicomplexa</taxon>
        <taxon>Aconoidasida</taxon>
        <taxon>Haemosporida</taxon>
        <taxon>Plasmodiidae</taxon>
        <taxon>Plasmodium</taxon>
        <taxon>Plasmodium (Plasmodium)</taxon>
    </lineage>
</organism>
<dbReference type="InterPro" id="IPR008780">
    <property type="entry name" value="Plasmodium_Vir"/>
</dbReference>
<dbReference type="Pfam" id="PF05795">
    <property type="entry name" value="Plasmodium_Vir"/>
    <property type="match status" value="1"/>
</dbReference>
<dbReference type="EMBL" id="FLRJ01000365">
    <property type="protein sequence ID" value="SBT73434.1"/>
    <property type="molecule type" value="Genomic_DNA"/>
</dbReference>
<proteinExistence type="predicted"/>
<keyword evidence="1" id="KW-0472">Membrane</keyword>
<protein>
    <submittedName>
        <fullName evidence="2">Plasmodium vivax Vir protein, putative</fullName>
    </submittedName>
</protein>
<dbReference type="Proteomes" id="UP000243200">
    <property type="component" value="Unassembled WGS sequence"/>
</dbReference>
<dbReference type="AlphaFoldDB" id="A0A1C3KI32"/>
<gene>
    <name evidence="2" type="primary">PowCR01_000115800</name>
    <name evidence="2" type="ORF">POWCR01_000115800</name>
</gene>
<dbReference type="VEuPathDB" id="PlasmoDB:PocGH01_00082500"/>
<accession>A0A1C3KI32</accession>
<dbReference type="VEuPathDB" id="PlasmoDB:POWCR01_000115800"/>